<keyword evidence="3" id="KW-1185">Reference proteome</keyword>
<organism evidence="2 3">
    <name type="scientific">Calidris pygmaea</name>
    <name type="common">Spoon-billed sandpiper</name>
    <dbReference type="NCBI Taxonomy" id="425635"/>
    <lineage>
        <taxon>Eukaryota</taxon>
        <taxon>Metazoa</taxon>
        <taxon>Chordata</taxon>
        <taxon>Craniata</taxon>
        <taxon>Vertebrata</taxon>
        <taxon>Euteleostomi</taxon>
        <taxon>Archelosauria</taxon>
        <taxon>Archosauria</taxon>
        <taxon>Dinosauria</taxon>
        <taxon>Saurischia</taxon>
        <taxon>Theropoda</taxon>
        <taxon>Coelurosauria</taxon>
        <taxon>Aves</taxon>
        <taxon>Neognathae</taxon>
        <taxon>Neoaves</taxon>
        <taxon>Charadriiformes</taxon>
        <taxon>Scolopacidae</taxon>
        <taxon>Calidris</taxon>
    </lineage>
</organism>
<dbReference type="Ensembl" id="ENSCPGT00000011758.1">
    <property type="protein sequence ID" value="ENSCPGP00000010720.1"/>
    <property type="gene ID" value="ENSCPGG00000007638.1"/>
</dbReference>
<dbReference type="AlphaFoldDB" id="A0A8C3JR26"/>
<feature type="compositionally biased region" description="Basic and acidic residues" evidence="1">
    <location>
        <begin position="12"/>
        <end position="23"/>
    </location>
</feature>
<dbReference type="PANTHER" id="PTHR36474">
    <property type="entry name" value="PROTEIN LIAT1"/>
    <property type="match status" value="1"/>
</dbReference>
<feature type="compositionally biased region" description="Gly residues" evidence="1">
    <location>
        <begin position="1"/>
        <end position="11"/>
    </location>
</feature>
<evidence type="ECO:0000256" key="1">
    <source>
        <dbReference type="SAM" id="MobiDB-lite"/>
    </source>
</evidence>
<feature type="region of interest" description="Disordered" evidence="1">
    <location>
        <begin position="45"/>
        <end position="81"/>
    </location>
</feature>
<evidence type="ECO:0000313" key="3">
    <source>
        <dbReference type="Proteomes" id="UP000694419"/>
    </source>
</evidence>
<dbReference type="InterPro" id="IPR038794">
    <property type="entry name" value="LIAT1"/>
</dbReference>
<dbReference type="Proteomes" id="UP000694419">
    <property type="component" value="Unplaced"/>
</dbReference>
<reference evidence="2" key="2">
    <citation type="submission" date="2025-09" db="UniProtKB">
        <authorList>
            <consortium name="Ensembl"/>
        </authorList>
    </citation>
    <scope>IDENTIFICATION</scope>
</reference>
<sequence length="189" mass="21584">QNLRGDGGGRWGRAEEEGAEGRGGKPQRQFIHFLLTAFIILTDKHHHKTRKQQARSPPSFEIPSPGRNPDSAQNKAEEKQTDAEIKKVVVSTSIILDSNQTDQGLSAQLHESLRWDGILEDPVAEEERLRIYKMNRRKRYELYIQQHLPAEPCPNVRHSPLLHHRARCASSDHTACKEDCCSYFPEEQA</sequence>
<dbReference type="PANTHER" id="PTHR36474:SF1">
    <property type="entry name" value="PROTEIN LIAT1"/>
    <property type="match status" value="1"/>
</dbReference>
<name>A0A8C3JR26_9CHAR</name>
<reference evidence="2" key="1">
    <citation type="submission" date="2025-08" db="UniProtKB">
        <authorList>
            <consortium name="Ensembl"/>
        </authorList>
    </citation>
    <scope>IDENTIFICATION</scope>
</reference>
<proteinExistence type="predicted"/>
<feature type="region of interest" description="Disordered" evidence="1">
    <location>
        <begin position="1"/>
        <end position="26"/>
    </location>
</feature>
<protein>
    <submittedName>
        <fullName evidence="2">Uncharacterized protein</fullName>
    </submittedName>
</protein>
<evidence type="ECO:0000313" key="2">
    <source>
        <dbReference type="Ensembl" id="ENSCPGP00000010720.1"/>
    </source>
</evidence>
<accession>A0A8C3JR26</accession>